<proteinExistence type="predicted"/>
<reference evidence="3 4" key="1">
    <citation type="submission" date="2015-01" db="EMBL/GenBank/DDBJ databases">
        <title>Evolution of Trichinella species and genotypes.</title>
        <authorList>
            <person name="Korhonen P.K."/>
            <person name="Edoardo P."/>
            <person name="Giuseppe L.R."/>
            <person name="Gasser R.B."/>
        </authorList>
    </citation>
    <scope>NUCLEOTIDE SEQUENCE [LARGE SCALE GENOMIC DNA]</scope>
    <source>
        <strain evidence="3">ISS1980</strain>
    </source>
</reference>
<dbReference type="AlphaFoldDB" id="A0A0V1MB29"/>
<feature type="chain" id="PRO_5006882385" evidence="2">
    <location>
        <begin position="22"/>
        <end position="73"/>
    </location>
</feature>
<keyword evidence="1" id="KW-0472">Membrane</keyword>
<evidence type="ECO:0000313" key="3">
    <source>
        <dbReference type="EMBL" id="KRZ68851.1"/>
    </source>
</evidence>
<protein>
    <submittedName>
        <fullName evidence="3">Uncharacterized protein</fullName>
    </submittedName>
</protein>
<organism evidence="3 4">
    <name type="scientific">Trichinella papuae</name>
    <dbReference type="NCBI Taxonomy" id="268474"/>
    <lineage>
        <taxon>Eukaryota</taxon>
        <taxon>Metazoa</taxon>
        <taxon>Ecdysozoa</taxon>
        <taxon>Nematoda</taxon>
        <taxon>Enoplea</taxon>
        <taxon>Dorylaimia</taxon>
        <taxon>Trichinellida</taxon>
        <taxon>Trichinellidae</taxon>
        <taxon>Trichinella</taxon>
    </lineage>
</organism>
<sequence>MMMRMMMMVVFTNTIPHSCHCRSSVAEAFSFILLHSVLLPLFIYETCISEILITGVVAFCLLNRLQDIFRIVH</sequence>
<evidence type="ECO:0000313" key="4">
    <source>
        <dbReference type="Proteomes" id="UP000054843"/>
    </source>
</evidence>
<keyword evidence="1" id="KW-0812">Transmembrane</keyword>
<keyword evidence="1" id="KW-1133">Transmembrane helix</keyword>
<comment type="caution">
    <text evidence="3">The sequence shown here is derived from an EMBL/GenBank/DDBJ whole genome shotgun (WGS) entry which is preliminary data.</text>
</comment>
<evidence type="ECO:0000256" key="2">
    <source>
        <dbReference type="SAM" id="SignalP"/>
    </source>
</evidence>
<dbReference type="Proteomes" id="UP000054843">
    <property type="component" value="Unassembled WGS sequence"/>
</dbReference>
<dbReference type="EMBL" id="JYDO01000152">
    <property type="protein sequence ID" value="KRZ68851.1"/>
    <property type="molecule type" value="Genomic_DNA"/>
</dbReference>
<keyword evidence="4" id="KW-1185">Reference proteome</keyword>
<keyword evidence="2" id="KW-0732">Signal</keyword>
<gene>
    <name evidence="3" type="ORF">T10_12912</name>
</gene>
<feature type="transmembrane region" description="Helical" evidence="1">
    <location>
        <begin position="37"/>
        <end position="62"/>
    </location>
</feature>
<name>A0A0V1MB29_9BILA</name>
<evidence type="ECO:0000256" key="1">
    <source>
        <dbReference type="SAM" id="Phobius"/>
    </source>
</evidence>
<feature type="signal peptide" evidence="2">
    <location>
        <begin position="1"/>
        <end position="21"/>
    </location>
</feature>
<accession>A0A0V1MB29</accession>